<evidence type="ECO:0000259" key="2">
    <source>
        <dbReference type="Pfam" id="PF01757"/>
    </source>
</evidence>
<dbReference type="GO" id="GO:0016746">
    <property type="term" value="F:acyltransferase activity"/>
    <property type="evidence" value="ECO:0007669"/>
    <property type="project" value="UniProtKB-KW"/>
</dbReference>
<keyword evidence="3" id="KW-0808">Transferase</keyword>
<comment type="caution">
    <text evidence="3">The sequence shown here is derived from an EMBL/GenBank/DDBJ whole genome shotgun (WGS) entry which is preliminary data.</text>
</comment>
<evidence type="ECO:0000313" key="3">
    <source>
        <dbReference type="EMBL" id="MDO1449800.1"/>
    </source>
</evidence>
<dbReference type="EMBL" id="JAUKPO010000022">
    <property type="protein sequence ID" value="MDO1449800.1"/>
    <property type="molecule type" value="Genomic_DNA"/>
</dbReference>
<protein>
    <submittedName>
        <fullName evidence="3">Acyltransferase</fullName>
        <ecNumber evidence="3">2.3.-.-</ecNumber>
    </submittedName>
</protein>
<feature type="transmembrane region" description="Helical" evidence="1">
    <location>
        <begin position="83"/>
        <end position="102"/>
    </location>
</feature>
<keyword evidence="3" id="KW-0012">Acyltransferase</keyword>
<dbReference type="InterPro" id="IPR002656">
    <property type="entry name" value="Acyl_transf_3_dom"/>
</dbReference>
<evidence type="ECO:0000256" key="1">
    <source>
        <dbReference type="SAM" id="Phobius"/>
    </source>
</evidence>
<feature type="transmembrane region" description="Helical" evidence="1">
    <location>
        <begin position="282"/>
        <end position="300"/>
    </location>
</feature>
<dbReference type="RefSeq" id="WP_302040603.1">
    <property type="nucleotide sequence ID" value="NZ_JAUKPO010000022.1"/>
</dbReference>
<accession>A0ABT8RG74</accession>
<gene>
    <name evidence="3" type="ORF">Q0590_26210</name>
</gene>
<dbReference type="EC" id="2.3.-.-" evidence="3"/>
<dbReference type="PANTHER" id="PTHR23028:SF53">
    <property type="entry name" value="ACYL_TRANSF_3 DOMAIN-CONTAINING PROTEIN"/>
    <property type="match status" value="1"/>
</dbReference>
<feature type="transmembrane region" description="Helical" evidence="1">
    <location>
        <begin position="39"/>
        <end position="59"/>
    </location>
</feature>
<keyword evidence="4" id="KW-1185">Reference proteome</keyword>
<feature type="domain" description="Acyltransferase 3" evidence="2">
    <location>
        <begin position="6"/>
        <end position="300"/>
    </location>
</feature>
<dbReference type="Pfam" id="PF01757">
    <property type="entry name" value="Acyl_transf_3"/>
    <property type="match status" value="1"/>
</dbReference>
<evidence type="ECO:0000313" key="4">
    <source>
        <dbReference type="Proteomes" id="UP001168528"/>
    </source>
</evidence>
<keyword evidence="1" id="KW-0472">Membrane</keyword>
<feature type="transmembrane region" description="Helical" evidence="1">
    <location>
        <begin position="204"/>
        <end position="233"/>
    </location>
</feature>
<feature type="transmembrane region" description="Helical" evidence="1">
    <location>
        <begin position="245"/>
        <end position="261"/>
    </location>
</feature>
<keyword evidence="1" id="KW-1133">Transmembrane helix</keyword>
<dbReference type="PANTHER" id="PTHR23028">
    <property type="entry name" value="ACETYLTRANSFERASE"/>
    <property type="match status" value="1"/>
</dbReference>
<sequence length="332" mass="37547">MRFNHIDALRGVAGLCVTYFHLSGSSGLAKDIAATGQYGYLGVEVFFVISGFILPYSLYKRNYHISYYSVFLLKRILRLDPPYLFAIAIGLSLSTLAGHALPSWQRLLAHIGYANAILGFEWISPVFWTLAIEFQFYLFLGITYSGFTTKSHLKALIFIILIVFSSFFVKDETFLPHWFGLFALGILAFRYMQLGMSSIKLWSAVIVITVVVALNNGILEAIVGLLSLLYIIFVRISQNTLVSKVLLWLGMISYSLYLTHWEFGRTGVAVFRHVPILGEFEVCRLIFGMCVALLIGWILFKLIENQAIRLSNKISYPSDLNNKKIQPHVNIS</sequence>
<organism evidence="3 4">
    <name type="scientific">Rhodocytophaga aerolata</name>
    <dbReference type="NCBI Taxonomy" id="455078"/>
    <lineage>
        <taxon>Bacteria</taxon>
        <taxon>Pseudomonadati</taxon>
        <taxon>Bacteroidota</taxon>
        <taxon>Cytophagia</taxon>
        <taxon>Cytophagales</taxon>
        <taxon>Rhodocytophagaceae</taxon>
        <taxon>Rhodocytophaga</taxon>
    </lineage>
</organism>
<dbReference type="Proteomes" id="UP001168528">
    <property type="component" value="Unassembled WGS sequence"/>
</dbReference>
<feature type="transmembrane region" description="Helical" evidence="1">
    <location>
        <begin position="152"/>
        <end position="169"/>
    </location>
</feature>
<name>A0ABT8RG74_9BACT</name>
<dbReference type="InterPro" id="IPR050879">
    <property type="entry name" value="Acyltransferase_3"/>
</dbReference>
<reference evidence="3" key="1">
    <citation type="submission" date="2023-07" db="EMBL/GenBank/DDBJ databases">
        <title>The genome sequence of Rhodocytophaga aerolata KACC 12507.</title>
        <authorList>
            <person name="Zhang X."/>
        </authorList>
    </citation>
    <scope>NUCLEOTIDE SEQUENCE</scope>
    <source>
        <strain evidence="3">KACC 12507</strain>
    </source>
</reference>
<keyword evidence="1" id="KW-0812">Transmembrane</keyword>
<feature type="transmembrane region" description="Helical" evidence="1">
    <location>
        <begin position="175"/>
        <end position="192"/>
    </location>
</feature>
<proteinExistence type="predicted"/>